<dbReference type="RefSeq" id="WP_270921215.1">
    <property type="nucleotide sequence ID" value="NZ_CP127247.1"/>
</dbReference>
<dbReference type="GO" id="GO:0032259">
    <property type="term" value="P:methylation"/>
    <property type="evidence" value="ECO:0007669"/>
    <property type="project" value="UniProtKB-KW"/>
</dbReference>
<dbReference type="GO" id="GO:0008168">
    <property type="term" value="F:methyltransferase activity"/>
    <property type="evidence" value="ECO:0007669"/>
    <property type="project" value="UniProtKB-KW"/>
</dbReference>
<dbReference type="KEGG" id="ppso:QPJ95_20070"/>
<dbReference type="InterPro" id="IPR029063">
    <property type="entry name" value="SAM-dependent_MTases_sf"/>
</dbReference>
<dbReference type="AlphaFoldDB" id="A0A9Y2P0N7"/>
<keyword evidence="3" id="KW-1185">Reference proteome</keyword>
<dbReference type="SUPFAM" id="SSF53335">
    <property type="entry name" value="S-adenosyl-L-methionine-dependent methyltransferases"/>
    <property type="match status" value="1"/>
</dbReference>
<keyword evidence="2" id="KW-0808">Transferase</keyword>
<sequence length="240" mass="26278">MTKLTRKVWLAAHHLVHGDQFSVHGVKVTVPHNVDPEIRYMLARKRPYEVPEAKFVQTYLSAGNHVVELGGSIGVISTLVRHQIGPEALHIIVEANPELAAVCKHNARAEAKPNCVDVIKAAVDYSGEAQVMFDFGHNAHTGRVSLQGHPVPTTTLAQVSNRLPDGPVALICDIEGAEFDLIIAETEALKRFELIILETHPHAYTDGLESLEKMLGLLVSYGFVQTEDADDVVVFTGVNR</sequence>
<evidence type="ECO:0000313" key="3">
    <source>
        <dbReference type="Proteomes" id="UP001238334"/>
    </source>
</evidence>
<proteinExistence type="predicted"/>
<name>A0A9Y2P0N7_9RHOB</name>
<feature type="domain" description="Methyltransferase FkbM" evidence="1">
    <location>
        <begin position="81"/>
        <end position="223"/>
    </location>
</feature>
<dbReference type="EMBL" id="CP127247">
    <property type="protein sequence ID" value="WIY24781.1"/>
    <property type="molecule type" value="Genomic_DNA"/>
</dbReference>
<accession>A0A9Y2P0N7</accession>
<organism evidence="2 3">
    <name type="scientific">Parasedimentitalea psychrophila</name>
    <dbReference type="NCBI Taxonomy" id="2997337"/>
    <lineage>
        <taxon>Bacteria</taxon>
        <taxon>Pseudomonadati</taxon>
        <taxon>Pseudomonadota</taxon>
        <taxon>Alphaproteobacteria</taxon>
        <taxon>Rhodobacterales</taxon>
        <taxon>Paracoccaceae</taxon>
        <taxon>Parasedimentitalea</taxon>
    </lineage>
</organism>
<dbReference type="Pfam" id="PF05050">
    <property type="entry name" value="Methyltransf_21"/>
    <property type="match status" value="1"/>
</dbReference>
<evidence type="ECO:0000313" key="2">
    <source>
        <dbReference type="EMBL" id="WIY24781.1"/>
    </source>
</evidence>
<dbReference type="Gene3D" id="3.40.50.150">
    <property type="entry name" value="Vaccinia Virus protein VP39"/>
    <property type="match status" value="1"/>
</dbReference>
<reference evidence="2 3" key="1">
    <citation type="submission" date="2023-06" db="EMBL/GenBank/DDBJ databases">
        <title>Parasedimentitalea psychrophila sp. nov., a psychrophilic bacterium isolated from deep-sea sediment.</title>
        <authorList>
            <person name="Li A."/>
        </authorList>
    </citation>
    <scope>NUCLEOTIDE SEQUENCE [LARGE SCALE GENOMIC DNA]</scope>
    <source>
        <strain evidence="2 3">QS115</strain>
    </source>
</reference>
<protein>
    <submittedName>
        <fullName evidence="2">FkbM family methyltransferase</fullName>
    </submittedName>
</protein>
<dbReference type="InterPro" id="IPR006342">
    <property type="entry name" value="FkbM_mtfrase"/>
</dbReference>
<keyword evidence="2" id="KW-0489">Methyltransferase</keyword>
<evidence type="ECO:0000259" key="1">
    <source>
        <dbReference type="Pfam" id="PF05050"/>
    </source>
</evidence>
<gene>
    <name evidence="2" type="ORF">QPJ95_20070</name>
</gene>
<dbReference type="Proteomes" id="UP001238334">
    <property type="component" value="Chromosome"/>
</dbReference>
<dbReference type="NCBIfam" id="TIGR01444">
    <property type="entry name" value="fkbM_fam"/>
    <property type="match status" value="1"/>
</dbReference>